<dbReference type="OrthoDB" id="219630at2157"/>
<dbReference type="PROSITE" id="PS51318">
    <property type="entry name" value="TAT"/>
    <property type="match status" value="1"/>
</dbReference>
<evidence type="ECO:0000313" key="2">
    <source>
        <dbReference type="EMBL" id="MXR52993.1"/>
    </source>
</evidence>
<sequence>MTEDQPDRNRISRRHALAVLGTGAAALISGSEAPFVGEEGVRPARTGQLTTDGSGGEQPSRNGTECEGEACGDSTDHPGESITAYGALSDPDDQRISTAERNLRALLEAARAAGRNGTVYIPSGTYYIGHDGSGPDPFVRFGGREPPGISIVGAGPEVATLAISEHTPPDEQPNQSGLMWEEGYDHGTITVENVRLHGNYEALPNLSKAGGGSWGLQTGGRGRIRLHNAYISGWHLAGLRGRHMVERVERCTFEDNGIGVHNDANGDANSHHISVRPRRGTTCRIRNCQFLDCAGNVVNIRYNDGRLRMVNCHATGTGSGLCKLSGGSHVVFRHVYHEGHTDSLEQKVDERPDGPNFYGRNCINSLGERGSRSVTLRTEHLESWDTTEYALQSRGEIGNGPPAVKWVGDMVAIHNANMTNGEVAIRNREGGSFDGVEFRRLSVHGSSGDVFSTTRSSGRIETLHRDNAGGLGNPGDITIETDREGADPFVPEVPDAADVGINSS</sequence>
<dbReference type="EMBL" id="WUUT01000007">
    <property type="protein sequence ID" value="MXR52993.1"/>
    <property type="molecule type" value="Genomic_DNA"/>
</dbReference>
<comment type="caution">
    <text evidence="2">The sequence shown here is derived from an EMBL/GenBank/DDBJ whole genome shotgun (WGS) entry which is preliminary data.</text>
</comment>
<dbReference type="AlphaFoldDB" id="A0A6B0TBI3"/>
<evidence type="ECO:0000256" key="1">
    <source>
        <dbReference type="SAM" id="MobiDB-lite"/>
    </source>
</evidence>
<keyword evidence="3" id="KW-1185">Reference proteome</keyword>
<dbReference type="InterPro" id="IPR006311">
    <property type="entry name" value="TAT_signal"/>
</dbReference>
<proteinExistence type="predicted"/>
<evidence type="ECO:0000313" key="3">
    <source>
        <dbReference type="Proteomes" id="UP000466535"/>
    </source>
</evidence>
<dbReference type="RefSeq" id="WP_159765199.1">
    <property type="nucleotide sequence ID" value="NZ_WUUT01000007.1"/>
</dbReference>
<feature type="region of interest" description="Disordered" evidence="1">
    <location>
        <begin position="31"/>
        <end position="81"/>
    </location>
</feature>
<dbReference type="Proteomes" id="UP000466535">
    <property type="component" value="Unassembled WGS sequence"/>
</dbReference>
<protein>
    <submittedName>
        <fullName evidence="2">Chitin-binding protein</fullName>
    </submittedName>
</protein>
<feature type="region of interest" description="Disordered" evidence="1">
    <location>
        <begin position="485"/>
        <end position="504"/>
    </location>
</feature>
<organism evidence="2 3">
    <name type="scientific">Halovenus carboxidivorans</name>
    <dbReference type="NCBI Taxonomy" id="2692199"/>
    <lineage>
        <taxon>Archaea</taxon>
        <taxon>Methanobacteriati</taxon>
        <taxon>Methanobacteriota</taxon>
        <taxon>Stenosarchaea group</taxon>
        <taxon>Halobacteria</taxon>
        <taxon>Halobacteriales</taxon>
        <taxon>Haloarculaceae</taxon>
        <taxon>Halovenus</taxon>
    </lineage>
</organism>
<dbReference type="Gene3D" id="2.160.20.10">
    <property type="entry name" value="Single-stranded right-handed beta-helix, Pectin lyase-like"/>
    <property type="match status" value="1"/>
</dbReference>
<feature type="compositionally biased region" description="Polar residues" evidence="1">
    <location>
        <begin position="47"/>
        <end position="63"/>
    </location>
</feature>
<name>A0A6B0TBI3_9EURY</name>
<accession>A0A6B0TBI3</accession>
<gene>
    <name evidence="2" type="ORF">GRX03_15445</name>
</gene>
<dbReference type="InterPro" id="IPR011050">
    <property type="entry name" value="Pectin_lyase_fold/virulence"/>
</dbReference>
<reference evidence="2 3" key="1">
    <citation type="submission" date="2019-12" db="EMBL/GenBank/DDBJ databases">
        <title>Isolation and characterization of three novel carbon monoxide-oxidizing members of Halobacteria from salione crusts and soils.</title>
        <authorList>
            <person name="Myers M.R."/>
            <person name="King G.M."/>
        </authorList>
    </citation>
    <scope>NUCLEOTIDE SEQUENCE [LARGE SCALE GENOMIC DNA]</scope>
    <source>
        <strain evidence="2 3">WSH3</strain>
    </source>
</reference>
<dbReference type="SUPFAM" id="SSF51126">
    <property type="entry name" value="Pectin lyase-like"/>
    <property type="match status" value="1"/>
</dbReference>
<dbReference type="InterPro" id="IPR012334">
    <property type="entry name" value="Pectin_lyas_fold"/>
</dbReference>